<dbReference type="InterPro" id="IPR011051">
    <property type="entry name" value="RmlC_Cupin_sf"/>
</dbReference>
<proteinExistence type="predicted"/>
<evidence type="ECO:0000313" key="5">
    <source>
        <dbReference type="EMBL" id="SNR89287.1"/>
    </source>
</evidence>
<dbReference type="AlphaFoldDB" id="A0A239A0W2"/>
<gene>
    <name evidence="5" type="ORF">SAMN05192560_1622</name>
</gene>
<keyword evidence="2" id="KW-0238">DNA-binding</keyword>
<dbReference type="PROSITE" id="PS01124">
    <property type="entry name" value="HTH_ARAC_FAMILY_2"/>
    <property type="match status" value="1"/>
</dbReference>
<dbReference type="GO" id="GO:0003700">
    <property type="term" value="F:DNA-binding transcription factor activity"/>
    <property type="evidence" value="ECO:0007669"/>
    <property type="project" value="InterPro"/>
</dbReference>
<dbReference type="Pfam" id="PF12833">
    <property type="entry name" value="HTH_18"/>
    <property type="match status" value="1"/>
</dbReference>
<keyword evidence="6" id="KW-1185">Reference proteome</keyword>
<feature type="domain" description="HTH araC/xylS-type" evidence="4">
    <location>
        <begin position="220"/>
        <end position="321"/>
    </location>
</feature>
<protein>
    <submittedName>
        <fullName evidence="5">Transcriptional regulator, AraC family</fullName>
    </submittedName>
</protein>
<dbReference type="InterPro" id="IPR009057">
    <property type="entry name" value="Homeodomain-like_sf"/>
</dbReference>
<dbReference type="Pfam" id="PF14525">
    <property type="entry name" value="AraC_binding_2"/>
    <property type="match status" value="1"/>
</dbReference>
<accession>A0A239A0W2</accession>
<dbReference type="PANTHER" id="PTHR46796">
    <property type="entry name" value="HTH-TYPE TRANSCRIPTIONAL ACTIVATOR RHAS-RELATED"/>
    <property type="match status" value="1"/>
</dbReference>
<keyword evidence="3" id="KW-0804">Transcription</keyword>
<reference evidence="6" key="1">
    <citation type="submission" date="2017-06" db="EMBL/GenBank/DDBJ databases">
        <authorList>
            <person name="Varghese N."/>
            <person name="Submissions S."/>
        </authorList>
    </citation>
    <scope>NUCLEOTIDE SEQUENCE [LARGE SCALE GENOMIC DNA]</scope>
    <source>
        <strain evidence="6">Ca-68</strain>
    </source>
</reference>
<dbReference type="SUPFAM" id="SSF51182">
    <property type="entry name" value="RmlC-like cupins"/>
    <property type="match status" value="1"/>
</dbReference>
<evidence type="ECO:0000256" key="3">
    <source>
        <dbReference type="ARBA" id="ARBA00023163"/>
    </source>
</evidence>
<dbReference type="InterPro" id="IPR018060">
    <property type="entry name" value="HTH_AraC"/>
</dbReference>
<evidence type="ECO:0000256" key="2">
    <source>
        <dbReference type="ARBA" id="ARBA00023125"/>
    </source>
</evidence>
<dbReference type="OrthoDB" id="9178898at2"/>
<dbReference type="PRINTS" id="PR00032">
    <property type="entry name" value="HTHARAC"/>
</dbReference>
<evidence type="ECO:0000256" key="1">
    <source>
        <dbReference type="ARBA" id="ARBA00023015"/>
    </source>
</evidence>
<dbReference type="InterPro" id="IPR020449">
    <property type="entry name" value="Tscrpt_reg_AraC-type_HTH"/>
</dbReference>
<dbReference type="SUPFAM" id="SSF46689">
    <property type="entry name" value="Homeodomain-like"/>
    <property type="match status" value="1"/>
</dbReference>
<sequence length="329" mass="37449">MDTLPPDRNAPIFLSTEQLPMHQRHDWLQHIISQEYTHVAIKAGRDKPLFNEMTIYPWQELRLSAIRSNGITIQRQAGECCKVSQDAYFAVILLSGQYLLEQNGREVFLQPGEMTLYDATRPHRIHCPGVFSKLIVSIPRPLLRSHLSGVEHCTARSINPQHGIGAIGTNFIRSAAQYADSLSTPQFNSLAPQALELLAATLASARPEHIHGRNRSTSLYRVRQFIEEHLGDHELDSNRIATANKLSTRYINSLFADEGHSLMRYVWQRRLEKCRQALQHPAQHGQPIANIAWQWGFSDQAHFSRCFKQAFGMSPRTYRNLAHHSSSTT</sequence>
<dbReference type="EMBL" id="FZOA01000006">
    <property type="protein sequence ID" value="SNR89287.1"/>
    <property type="molecule type" value="Genomic_DNA"/>
</dbReference>
<dbReference type="InterPro" id="IPR035418">
    <property type="entry name" value="AraC-bd_2"/>
</dbReference>
<name>A0A239A0W2_9PROT</name>
<organism evidence="5 6">
    <name type="scientific">Methylobacillus rhizosphaerae</name>
    <dbReference type="NCBI Taxonomy" id="551994"/>
    <lineage>
        <taxon>Bacteria</taxon>
        <taxon>Pseudomonadati</taxon>
        <taxon>Pseudomonadota</taxon>
        <taxon>Betaproteobacteria</taxon>
        <taxon>Nitrosomonadales</taxon>
        <taxon>Methylophilaceae</taxon>
        <taxon>Methylobacillus</taxon>
    </lineage>
</organism>
<dbReference type="Proteomes" id="UP000198305">
    <property type="component" value="Unassembled WGS sequence"/>
</dbReference>
<dbReference type="SMART" id="SM00342">
    <property type="entry name" value="HTH_ARAC"/>
    <property type="match status" value="1"/>
</dbReference>
<evidence type="ECO:0000259" key="4">
    <source>
        <dbReference type="PROSITE" id="PS01124"/>
    </source>
</evidence>
<dbReference type="InterPro" id="IPR050204">
    <property type="entry name" value="AraC_XylS_family_regulators"/>
</dbReference>
<dbReference type="GO" id="GO:0043565">
    <property type="term" value="F:sequence-specific DNA binding"/>
    <property type="evidence" value="ECO:0007669"/>
    <property type="project" value="InterPro"/>
</dbReference>
<dbReference type="PANTHER" id="PTHR46796:SF6">
    <property type="entry name" value="ARAC SUBFAMILY"/>
    <property type="match status" value="1"/>
</dbReference>
<dbReference type="Gene3D" id="1.10.10.60">
    <property type="entry name" value="Homeodomain-like"/>
    <property type="match status" value="1"/>
</dbReference>
<keyword evidence="1" id="KW-0805">Transcription regulation</keyword>
<dbReference type="RefSeq" id="WP_089375718.1">
    <property type="nucleotide sequence ID" value="NZ_FZOA01000006.1"/>
</dbReference>
<evidence type="ECO:0000313" key="6">
    <source>
        <dbReference type="Proteomes" id="UP000198305"/>
    </source>
</evidence>